<dbReference type="Gene3D" id="2.60.120.200">
    <property type="match status" value="1"/>
</dbReference>
<comment type="caution">
    <text evidence="4">The sequence shown here is derived from an EMBL/GenBank/DDBJ whole genome shotgun (WGS) entry which is preliminary data.</text>
</comment>
<evidence type="ECO:0000259" key="3">
    <source>
        <dbReference type="Pfam" id="PF08787"/>
    </source>
</evidence>
<dbReference type="InterPro" id="IPR013320">
    <property type="entry name" value="ConA-like_dom_sf"/>
</dbReference>
<dbReference type="EMBL" id="JADGJW010000695">
    <property type="protein sequence ID" value="KAJ3213597.1"/>
    <property type="molecule type" value="Genomic_DNA"/>
</dbReference>
<feature type="signal peptide" evidence="2">
    <location>
        <begin position="1"/>
        <end position="22"/>
    </location>
</feature>
<accession>A0AAD5TYV6</accession>
<proteinExistence type="predicted"/>
<protein>
    <recommendedName>
        <fullName evidence="3">Alginate lyase 2 domain-containing protein</fullName>
    </recommendedName>
</protein>
<name>A0AAD5TYV6_9FUNG</name>
<dbReference type="SUPFAM" id="SSF49899">
    <property type="entry name" value="Concanavalin A-like lectins/glucanases"/>
    <property type="match status" value="1"/>
</dbReference>
<evidence type="ECO:0000256" key="2">
    <source>
        <dbReference type="SAM" id="SignalP"/>
    </source>
</evidence>
<dbReference type="Proteomes" id="UP001211065">
    <property type="component" value="Unassembled WGS sequence"/>
</dbReference>
<evidence type="ECO:0000313" key="4">
    <source>
        <dbReference type="EMBL" id="KAJ3213597.1"/>
    </source>
</evidence>
<gene>
    <name evidence="4" type="ORF">HK099_007277</name>
</gene>
<feature type="region of interest" description="Disordered" evidence="1">
    <location>
        <begin position="234"/>
        <end position="283"/>
    </location>
</feature>
<feature type="compositionally biased region" description="Low complexity" evidence="1">
    <location>
        <begin position="234"/>
        <end position="277"/>
    </location>
</feature>
<keyword evidence="2" id="KW-0732">Signal</keyword>
<reference evidence="4" key="1">
    <citation type="submission" date="2020-05" db="EMBL/GenBank/DDBJ databases">
        <title>Phylogenomic resolution of chytrid fungi.</title>
        <authorList>
            <person name="Stajich J.E."/>
            <person name="Amses K."/>
            <person name="Simmons R."/>
            <person name="Seto K."/>
            <person name="Myers J."/>
            <person name="Bonds A."/>
            <person name="Quandt C.A."/>
            <person name="Barry K."/>
            <person name="Liu P."/>
            <person name="Grigoriev I."/>
            <person name="Longcore J.E."/>
            <person name="James T.Y."/>
        </authorList>
    </citation>
    <scope>NUCLEOTIDE SEQUENCE</scope>
    <source>
        <strain evidence="4">JEL0476</strain>
    </source>
</reference>
<sequence>MLLLNNFYFIAFLAIQIDLNLGRAVWKLNCSTLKKPSIVGDTIRCTFDSLKFNGRKLNTIAIYQSGNLVLESKKLTSQTGIYEFLDTKKLKAVTNLEIKLLDYRKRIKSEIVILQLQSAPTTTTKSTITASSTPKSKKIWTLKCESVTKSSKAVIKCAYDSLKRPRERRLNTLVIFQNDKKIIQSNQLLTQKGVYEFTNTEKLKSGIVEIKFLDYKEKVESIFALHYVPQTSTTTTTTAATTTTKPSSSTTKTSSETSVSTTTKTTTSSSPGETSEPPLGLPDLKNFKLQLPVGPRNDKILEITNDKLPSYSSEFFKKNSQGTAYVFHTPVWPPAQPENGLVPAHTSGSKTTRTELREIVPESWNFNVGFHSLKIKEAVILAPTKDDSSNPKANQIIVAQILSGSYPLVNIRYYTGNTIVAVINDDEDDDAQTISTNYVLGTIFEAEIRVNNGEVKIFFNGVEKISKSKMTTKSTNRENCYFKAGSYGQVAPVTDGKEESEINEQYSEVLLYDLEVKHEN</sequence>
<dbReference type="Pfam" id="PF08787">
    <property type="entry name" value="Alginate_lyase2"/>
    <property type="match status" value="1"/>
</dbReference>
<evidence type="ECO:0000313" key="5">
    <source>
        <dbReference type="Proteomes" id="UP001211065"/>
    </source>
</evidence>
<keyword evidence="5" id="KW-1185">Reference proteome</keyword>
<dbReference type="AlphaFoldDB" id="A0AAD5TYV6"/>
<dbReference type="InterPro" id="IPR014895">
    <property type="entry name" value="Alginate_lyase_2"/>
</dbReference>
<feature type="chain" id="PRO_5042052168" description="Alginate lyase 2 domain-containing protein" evidence="2">
    <location>
        <begin position="23"/>
        <end position="520"/>
    </location>
</feature>
<evidence type="ECO:0000256" key="1">
    <source>
        <dbReference type="SAM" id="MobiDB-lite"/>
    </source>
</evidence>
<organism evidence="4 5">
    <name type="scientific">Clydaea vesicula</name>
    <dbReference type="NCBI Taxonomy" id="447962"/>
    <lineage>
        <taxon>Eukaryota</taxon>
        <taxon>Fungi</taxon>
        <taxon>Fungi incertae sedis</taxon>
        <taxon>Chytridiomycota</taxon>
        <taxon>Chytridiomycota incertae sedis</taxon>
        <taxon>Chytridiomycetes</taxon>
        <taxon>Lobulomycetales</taxon>
        <taxon>Lobulomycetaceae</taxon>
        <taxon>Clydaea</taxon>
    </lineage>
</organism>
<feature type="domain" description="Alginate lyase 2" evidence="3">
    <location>
        <begin position="283"/>
        <end position="518"/>
    </location>
</feature>